<keyword evidence="8" id="KW-1185">Reference proteome</keyword>
<dbReference type="PANTHER" id="PTHR30448">
    <property type="entry name" value="RNASE ADAPTER PROTEIN RAPZ"/>
    <property type="match status" value="1"/>
</dbReference>
<keyword evidence="1 4" id="KW-0547">Nucleotide-binding</keyword>
<evidence type="ECO:0000259" key="6">
    <source>
        <dbReference type="Pfam" id="PF22740"/>
    </source>
</evidence>
<evidence type="ECO:0000256" key="2">
    <source>
        <dbReference type="ARBA" id="ARBA00022840"/>
    </source>
</evidence>
<dbReference type="OrthoDB" id="9784461at2"/>
<feature type="domain" description="RapZ-like N-terminal" evidence="5">
    <location>
        <begin position="30"/>
        <end position="181"/>
    </location>
</feature>
<dbReference type="PANTHER" id="PTHR30448:SF0">
    <property type="entry name" value="RNASE ADAPTER PROTEIN RAPZ"/>
    <property type="match status" value="1"/>
</dbReference>
<dbReference type="InterPro" id="IPR053930">
    <property type="entry name" value="RapZ-like_N"/>
</dbReference>
<evidence type="ECO:0000313" key="8">
    <source>
        <dbReference type="Proteomes" id="UP000078368"/>
    </source>
</evidence>
<proteinExistence type="inferred from homology"/>
<dbReference type="NCBIfam" id="NF003828">
    <property type="entry name" value="PRK05416.1"/>
    <property type="match status" value="1"/>
</dbReference>
<dbReference type="SUPFAM" id="SSF52540">
    <property type="entry name" value="P-loop containing nucleoside triphosphate hydrolases"/>
    <property type="match status" value="1"/>
</dbReference>
<organism evidence="7 8">
    <name type="scientific">Peptidiphaga gingivicola</name>
    <dbReference type="NCBI Taxonomy" id="2741497"/>
    <lineage>
        <taxon>Bacteria</taxon>
        <taxon>Bacillati</taxon>
        <taxon>Actinomycetota</taxon>
        <taxon>Actinomycetes</taxon>
        <taxon>Actinomycetales</taxon>
        <taxon>Actinomycetaceae</taxon>
        <taxon>Peptidiphaga</taxon>
    </lineage>
</organism>
<dbReference type="STRING" id="1823756.A4H34_07445"/>
<dbReference type="InterPro" id="IPR027417">
    <property type="entry name" value="P-loop_NTPase"/>
</dbReference>
<dbReference type="AlphaFoldDB" id="A0A179B687"/>
<evidence type="ECO:0000256" key="3">
    <source>
        <dbReference type="ARBA" id="ARBA00023134"/>
    </source>
</evidence>
<evidence type="ECO:0000259" key="5">
    <source>
        <dbReference type="Pfam" id="PF03668"/>
    </source>
</evidence>
<evidence type="ECO:0000313" key="7">
    <source>
        <dbReference type="EMBL" id="OAP86930.1"/>
    </source>
</evidence>
<dbReference type="InterPro" id="IPR053931">
    <property type="entry name" value="RapZ_C"/>
</dbReference>
<dbReference type="GO" id="GO:0005525">
    <property type="term" value="F:GTP binding"/>
    <property type="evidence" value="ECO:0007669"/>
    <property type="project" value="UniProtKB-UniRule"/>
</dbReference>
<dbReference type="HAMAP" id="MF_00636">
    <property type="entry name" value="RapZ_like"/>
    <property type="match status" value="1"/>
</dbReference>
<feature type="binding site" evidence="4">
    <location>
        <begin position="36"/>
        <end position="43"/>
    </location>
    <ligand>
        <name>ATP</name>
        <dbReference type="ChEBI" id="CHEBI:30616"/>
    </ligand>
</feature>
<evidence type="ECO:0000256" key="1">
    <source>
        <dbReference type="ARBA" id="ARBA00022741"/>
    </source>
</evidence>
<dbReference type="RefSeq" id="WP_064231555.1">
    <property type="nucleotide sequence ID" value="NZ_LVZK01000001.1"/>
</dbReference>
<sequence>MDDINDTGLIPACVPEQDEAAKLPPSDQPELLIISGMSGAGRTRAADTLEDLDWYVVDNLPPRLLRALTGMMTPDGGVRRLAVVVDVRSREFFAEFSSILADLKESGFNYRLLFLDCSDDELVKRYDNVRRPHPLQGDGRVLDGIAAERALLDDMRKQANIIIDTSGYSVHDLARKIRALVADEAQSDVRVTVMSFGFKYGLPVDADNVVDVRFLPNPYWVSELRHLTGRDEPVANFVLEKVGGAAFVEKYTSLILDVLQGYARELKPFVTFAVGCTGGKHRSVAIAEAISERLRASGQAVRTIHRDVGRE</sequence>
<name>A0A179B687_9ACTO</name>
<accession>A0A179B687</accession>
<keyword evidence="3 4" id="KW-0342">GTP-binding</keyword>
<evidence type="ECO:0000256" key="4">
    <source>
        <dbReference type="HAMAP-Rule" id="MF_00636"/>
    </source>
</evidence>
<feature type="domain" description="RapZ C-terminal" evidence="6">
    <location>
        <begin position="190"/>
        <end position="308"/>
    </location>
</feature>
<protein>
    <submittedName>
        <fullName evidence="7">RNase adaptor protein RapZ</fullName>
    </submittedName>
</protein>
<dbReference type="Gene3D" id="3.40.50.300">
    <property type="entry name" value="P-loop containing nucleotide triphosphate hydrolases"/>
    <property type="match status" value="1"/>
</dbReference>
<gene>
    <name evidence="7" type="ORF">A4H34_07445</name>
</gene>
<feature type="binding site" evidence="4">
    <location>
        <begin position="86"/>
        <end position="89"/>
    </location>
    <ligand>
        <name>GTP</name>
        <dbReference type="ChEBI" id="CHEBI:37565"/>
    </ligand>
</feature>
<dbReference type="Pfam" id="PF03668">
    <property type="entry name" value="RapZ-like_N"/>
    <property type="match status" value="1"/>
</dbReference>
<dbReference type="Pfam" id="PF22740">
    <property type="entry name" value="PapZ_C"/>
    <property type="match status" value="1"/>
</dbReference>
<dbReference type="InterPro" id="IPR005337">
    <property type="entry name" value="RapZ-like"/>
</dbReference>
<dbReference type="PIRSF" id="PIRSF005052">
    <property type="entry name" value="P-loopkin"/>
    <property type="match status" value="1"/>
</dbReference>
<dbReference type="GO" id="GO:0005524">
    <property type="term" value="F:ATP binding"/>
    <property type="evidence" value="ECO:0007669"/>
    <property type="project" value="UniProtKB-UniRule"/>
</dbReference>
<reference evidence="7 8" key="1">
    <citation type="submission" date="2016-04" db="EMBL/GenBank/DDBJ databases">
        <title>Peptidophaga gingivicola gen. nov., sp. nov., isolated from human subgingival plaque.</title>
        <authorList>
            <person name="Beall C.J."/>
            <person name="Mokrzan E.M."/>
            <person name="Griffen A.L."/>
            <person name="Leys E.J."/>
        </authorList>
    </citation>
    <scope>NUCLEOTIDE SEQUENCE [LARGE SCALE GENOMIC DNA]</scope>
    <source>
        <strain evidence="7 8">BA112</strain>
    </source>
</reference>
<keyword evidence="2 4" id="KW-0067">ATP-binding</keyword>
<comment type="caution">
    <text evidence="7">The sequence shown here is derived from an EMBL/GenBank/DDBJ whole genome shotgun (WGS) entry which is preliminary data.</text>
</comment>
<dbReference type="Proteomes" id="UP000078368">
    <property type="component" value="Unassembled WGS sequence"/>
</dbReference>
<dbReference type="EMBL" id="LVZK01000001">
    <property type="protein sequence ID" value="OAP86930.1"/>
    <property type="molecule type" value="Genomic_DNA"/>
</dbReference>